<reference evidence="1 2" key="1">
    <citation type="submission" date="2022-05" db="EMBL/GenBank/DDBJ databases">
        <authorList>
            <consortium name="Genoscope - CEA"/>
            <person name="William W."/>
        </authorList>
    </citation>
    <scope>NUCLEOTIDE SEQUENCE [LARGE SCALE GENOMIC DNA]</scope>
</reference>
<evidence type="ECO:0000313" key="1">
    <source>
        <dbReference type="EMBL" id="CAH3029302.1"/>
    </source>
</evidence>
<comment type="caution">
    <text evidence="1">The sequence shown here is derived from an EMBL/GenBank/DDBJ whole genome shotgun (WGS) entry which is preliminary data.</text>
</comment>
<evidence type="ECO:0000313" key="2">
    <source>
        <dbReference type="Proteomes" id="UP001159427"/>
    </source>
</evidence>
<gene>
    <name evidence="1" type="ORF">PEVE_00035919</name>
</gene>
<dbReference type="EMBL" id="CALNXI010000564">
    <property type="protein sequence ID" value="CAH3029302.1"/>
    <property type="molecule type" value="Genomic_DNA"/>
</dbReference>
<accession>A0ABN8MI04</accession>
<dbReference type="Proteomes" id="UP001159427">
    <property type="component" value="Unassembled WGS sequence"/>
</dbReference>
<name>A0ABN8MI04_9CNID</name>
<proteinExistence type="predicted"/>
<protein>
    <submittedName>
        <fullName evidence="1">Uncharacterized protein</fullName>
    </submittedName>
</protein>
<organism evidence="1 2">
    <name type="scientific">Porites evermanni</name>
    <dbReference type="NCBI Taxonomy" id="104178"/>
    <lineage>
        <taxon>Eukaryota</taxon>
        <taxon>Metazoa</taxon>
        <taxon>Cnidaria</taxon>
        <taxon>Anthozoa</taxon>
        <taxon>Hexacorallia</taxon>
        <taxon>Scleractinia</taxon>
        <taxon>Fungiina</taxon>
        <taxon>Poritidae</taxon>
        <taxon>Porites</taxon>
    </lineage>
</organism>
<sequence>MEPRTQQNIYKEGNPRDMEKNEGIMSVFNRYSLRTTFAIAQNAKESKFPLMSHSWFRNCISILNYPVDLSTVKCVIMFYQCKNFIYNYLSFFLGVYTSTPLKRTATTTADIPKKQSPIAIQEARY</sequence>
<keyword evidence="2" id="KW-1185">Reference proteome</keyword>